<dbReference type="EMBL" id="CM000832">
    <property type="protein sequence ID" value="EET06510.1"/>
    <property type="molecule type" value="Genomic_DNA"/>
</dbReference>
<name>A0A0E1VZX5_BURPE</name>
<reference evidence="1" key="1">
    <citation type="submission" date="2009-05" db="EMBL/GenBank/DDBJ databases">
        <authorList>
            <person name="Harkins D.M."/>
            <person name="DeShazer D."/>
            <person name="Woods D.E."/>
            <person name="Brinkac L.M."/>
            <person name="Brown K.A."/>
            <person name="Hung G.C."/>
            <person name="Tuanyok A."/>
            <person name="Zhang B."/>
            <person name="Nierman W.C."/>
        </authorList>
    </citation>
    <scope>NUCLEOTIDE SEQUENCE [LARGE SCALE GENOMIC DNA]</scope>
    <source>
        <strain evidence="1">1710a</strain>
    </source>
</reference>
<dbReference type="HOGENOM" id="CLU_2506392_0_0_4"/>
<gene>
    <name evidence="1" type="ORF">BURPS1710A_2051</name>
</gene>
<proteinExistence type="predicted"/>
<protein>
    <submittedName>
        <fullName evidence="1">Uncharacterized protein</fullName>
    </submittedName>
</protein>
<evidence type="ECO:0000313" key="1">
    <source>
        <dbReference type="EMBL" id="EET06510.1"/>
    </source>
</evidence>
<sequence length="85" mass="10067">MTSVASRRRRPLPCKLHQVTRPRIEQDRAKKINQNTVTGTEHDWAKYREKLADDTSSEKGMARLLSVFFMQLKLELELDRPWLWG</sequence>
<organism evidence="1">
    <name type="scientific">Burkholderia pseudomallei 1710a</name>
    <dbReference type="NCBI Taxonomy" id="320371"/>
    <lineage>
        <taxon>Bacteria</taxon>
        <taxon>Pseudomonadati</taxon>
        <taxon>Pseudomonadota</taxon>
        <taxon>Betaproteobacteria</taxon>
        <taxon>Burkholderiales</taxon>
        <taxon>Burkholderiaceae</taxon>
        <taxon>Burkholderia</taxon>
        <taxon>pseudomallei group</taxon>
    </lineage>
</organism>
<accession>A0A0E1VZX5</accession>
<dbReference type="AlphaFoldDB" id="A0A0E1VZX5"/>
<dbReference type="Proteomes" id="UP000001812">
    <property type="component" value="Chromosome I"/>
</dbReference>